<feature type="compositionally biased region" description="Low complexity" evidence="1">
    <location>
        <begin position="779"/>
        <end position="788"/>
    </location>
</feature>
<feature type="region of interest" description="Disordered" evidence="1">
    <location>
        <begin position="520"/>
        <end position="561"/>
    </location>
</feature>
<protein>
    <recommendedName>
        <fullName evidence="4">Mucin-5AC-like</fullName>
    </recommendedName>
</protein>
<accession>A0A212F7L4</accession>
<proteinExistence type="predicted"/>
<feature type="compositionally biased region" description="Basic residues" evidence="1">
    <location>
        <begin position="637"/>
        <end position="647"/>
    </location>
</feature>
<feature type="region of interest" description="Disordered" evidence="1">
    <location>
        <begin position="851"/>
        <end position="906"/>
    </location>
</feature>
<organism evidence="2 3">
    <name type="scientific">Danaus plexippus plexippus</name>
    <dbReference type="NCBI Taxonomy" id="278856"/>
    <lineage>
        <taxon>Eukaryota</taxon>
        <taxon>Metazoa</taxon>
        <taxon>Ecdysozoa</taxon>
        <taxon>Arthropoda</taxon>
        <taxon>Hexapoda</taxon>
        <taxon>Insecta</taxon>
        <taxon>Pterygota</taxon>
        <taxon>Neoptera</taxon>
        <taxon>Endopterygota</taxon>
        <taxon>Lepidoptera</taxon>
        <taxon>Glossata</taxon>
        <taxon>Ditrysia</taxon>
        <taxon>Papilionoidea</taxon>
        <taxon>Nymphalidae</taxon>
        <taxon>Danainae</taxon>
        <taxon>Danaini</taxon>
        <taxon>Danaina</taxon>
        <taxon>Danaus</taxon>
        <taxon>Danaus</taxon>
    </lineage>
</organism>
<sequence>MFISLQTQAGIRGQNYDFRPTPIPLDEWHHNTNYRRESRAGTLHETFVTETPPSVAAVPAHYWEDALRHSVYLTLVKDKIKQLMTKVDIETSDSKTGNYDSKETEDQGLWDKIKNAPFKRLPEEDPVVGDVTIMAKGRLLEDKKGFSFAEDEKSKETCIDDKCKQGVRAFWSVKRVRQRDHETSPGKYHYELTFSVSSQTPKKPKKVQENPIITYTVRENYPRRIVDKPQEYRKFDTPKIQTRRPERAIWFHKNIAPDKQIGRRQFFQGFDSLFSSFFSNENSNAYNVPPTKYKHNPYGAQAAYQNPKINHGGVHNDHHQIPYPYKPNFNVPIQAPPILPPLNPNQQYQDLGTFTTANSNLYSMYPFDQRTEPRPAQGPKTTRPAVLPTPLPPISPIRDYSIEATQPISFENFDNTTHPSDTLNYPITHNKHKPYKANYFSDHIRPPVYNAPPGVFVTMDKKPFKPMPPLKYLHMSKPNRPNRPTDFRPSPQVMDVQFSDPDSFGDTAFRPITVGYAENNKTNNVELTNKKKDTKSRKPSSHGKKPLKKHETPKSQHVSTTVPDIITAQTLTSDEMDTMEWANILGAFTKTTPMVTQTEAVRVAETTTPMSTTVTTTKKVTPTTEKIPSTSTTTKTPTKKRTRPPPKAKKEEKVKKHKRITTTTTSTTTNAPEDIKKRPTQDLSPQASSVATGIPTETTKTYKESHNQTQPTTTSSSTTTTSTTTKPTTTTASSETTVLPKKLTSTEPRNQNRFRQSTLILKGTSVKHDRWNTSQRNQSTATLTSTTSSHRRKGSNFQGYMSSTPRTIDEAREKDHADRTSTTTITSQINQSIEEIVDQYETNSVVPFQASNEDDNLFGESNNSKVDPSLTEDNEDIKKSSTSIKITPNGNAKNKTKCKKKKNNTVTTEKVDESESITEEITSQSLIGRTGTVASAS</sequence>
<keyword evidence="3" id="KW-1185">Reference proteome</keyword>
<reference evidence="2 3" key="1">
    <citation type="journal article" date="2011" name="Cell">
        <title>The monarch butterfly genome yields insights into long-distance migration.</title>
        <authorList>
            <person name="Zhan S."/>
            <person name="Merlin C."/>
            <person name="Boore J.L."/>
            <person name="Reppert S.M."/>
        </authorList>
    </citation>
    <scope>NUCLEOTIDE SEQUENCE [LARGE SCALE GENOMIC DNA]</scope>
    <source>
        <strain evidence="2">F-2</strain>
    </source>
</reference>
<feature type="compositionally biased region" description="Basic residues" evidence="1">
    <location>
        <begin position="532"/>
        <end position="548"/>
    </location>
</feature>
<evidence type="ECO:0000313" key="2">
    <source>
        <dbReference type="EMBL" id="OWR49726.1"/>
    </source>
</evidence>
<feature type="compositionally biased region" description="Basic and acidic residues" evidence="1">
    <location>
        <begin position="807"/>
        <end position="819"/>
    </location>
</feature>
<dbReference type="KEGG" id="dpl:KGM_205395"/>
<feature type="region of interest" description="Disordered" evidence="1">
    <location>
        <begin position="612"/>
        <end position="825"/>
    </location>
</feature>
<feature type="compositionally biased region" description="Polar residues" evidence="1">
    <location>
        <begin position="880"/>
        <end position="890"/>
    </location>
</feature>
<dbReference type="InParanoid" id="A0A212F7L4"/>
<gene>
    <name evidence="2" type="ORF">KGM_205395</name>
</gene>
<feature type="region of interest" description="Disordered" evidence="1">
    <location>
        <begin position="368"/>
        <end position="393"/>
    </location>
</feature>
<feature type="compositionally biased region" description="Low complexity" evidence="1">
    <location>
        <begin position="612"/>
        <end position="636"/>
    </location>
</feature>
<feature type="compositionally biased region" description="Basic residues" evidence="1">
    <location>
        <begin position="894"/>
        <end position="903"/>
    </location>
</feature>
<evidence type="ECO:0000256" key="1">
    <source>
        <dbReference type="SAM" id="MobiDB-lite"/>
    </source>
</evidence>
<dbReference type="AlphaFoldDB" id="A0A212F7L4"/>
<feature type="compositionally biased region" description="Polar residues" evidence="1">
    <location>
        <begin position="743"/>
        <end position="759"/>
    </location>
</feature>
<evidence type="ECO:0008006" key="4">
    <source>
        <dbReference type="Google" id="ProtNLM"/>
    </source>
</evidence>
<dbReference type="Proteomes" id="UP000007151">
    <property type="component" value="Unassembled WGS sequence"/>
</dbReference>
<feature type="compositionally biased region" description="Polar residues" evidence="1">
    <location>
        <begin position="681"/>
        <end position="699"/>
    </location>
</feature>
<dbReference type="eggNOG" id="ENOG502S4MQ">
    <property type="taxonomic scope" value="Eukaryota"/>
</dbReference>
<comment type="caution">
    <text evidence="2">The sequence shown here is derived from an EMBL/GenBank/DDBJ whole genome shotgun (WGS) entry which is preliminary data.</text>
</comment>
<feature type="compositionally biased region" description="Polar residues" evidence="1">
    <location>
        <begin position="795"/>
        <end position="806"/>
    </location>
</feature>
<evidence type="ECO:0000313" key="3">
    <source>
        <dbReference type="Proteomes" id="UP000007151"/>
    </source>
</evidence>
<name>A0A212F7L4_DANPL</name>
<feature type="compositionally biased region" description="Low complexity" evidence="1">
    <location>
        <begin position="712"/>
        <end position="737"/>
    </location>
</feature>
<dbReference type="EMBL" id="AGBW02009859">
    <property type="protein sequence ID" value="OWR49726.1"/>
    <property type="molecule type" value="Genomic_DNA"/>
</dbReference>